<keyword evidence="2" id="KW-1185">Reference proteome</keyword>
<comment type="caution">
    <text evidence="1">The sequence shown here is derived from an EMBL/GenBank/DDBJ whole genome shotgun (WGS) entry which is preliminary data.</text>
</comment>
<reference evidence="1 2" key="1">
    <citation type="submission" date="2022-11" db="EMBL/GenBank/DDBJ databases">
        <title>Mycobacterium sp. nov.</title>
        <authorList>
            <person name="Papic B."/>
            <person name="Spicic S."/>
            <person name="Duvnjak S."/>
        </authorList>
    </citation>
    <scope>NUCLEOTIDE SEQUENCE [LARGE SCALE GENOMIC DNA]</scope>
    <source>
        <strain evidence="1 2">CVI_P4</strain>
    </source>
</reference>
<evidence type="ECO:0000313" key="1">
    <source>
        <dbReference type="EMBL" id="MCX2939972.1"/>
    </source>
</evidence>
<proteinExistence type="predicted"/>
<protein>
    <submittedName>
        <fullName evidence="1">DUF5994 family protein</fullName>
    </submittedName>
</protein>
<dbReference type="Proteomes" id="UP001300745">
    <property type="component" value="Unassembled WGS sequence"/>
</dbReference>
<dbReference type="EMBL" id="JAPJDO010000030">
    <property type="protein sequence ID" value="MCX2939972.1"/>
    <property type="molecule type" value="Genomic_DNA"/>
</dbReference>
<dbReference type="RefSeq" id="WP_265999757.1">
    <property type="nucleotide sequence ID" value="NZ_JAPJDN010000030.1"/>
</dbReference>
<evidence type="ECO:0000313" key="2">
    <source>
        <dbReference type="Proteomes" id="UP001300745"/>
    </source>
</evidence>
<dbReference type="InterPro" id="IPR046036">
    <property type="entry name" value="DUF5994"/>
</dbReference>
<name>A0ABT3SKS6_9MYCO</name>
<organism evidence="1 2">
    <name type="scientific">Mycobacterium pinniadriaticum</name>
    <dbReference type="NCBI Taxonomy" id="2994102"/>
    <lineage>
        <taxon>Bacteria</taxon>
        <taxon>Bacillati</taxon>
        <taxon>Actinomycetota</taxon>
        <taxon>Actinomycetes</taxon>
        <taxon>Mycobacteriales</taxon>
        <taxon>Mycobacteriaceae</taxon>
        <taxon>Mycobacterium</taxon>
    </lineage>
</organism>
<sequence length="183" mass="19855">MRNANGAIRYGSSFPVNGMRGPRRTASPVRLTLNSLLGGDIDGAWWPRTGSLASELPDLIDALHVSLGEVVDININWSATAAAPILDAHFANAMRSMRWNDSRQRIMVVVGREACARLLVIPHTTTQALGWMVMRHAATMQVVDEDRDVPEYAVADQVVRAAREQSAASARTLDAPAAEAPKD</sequence>
<accession>A0ABT3SKS6</accession>
<dbReference type="Pfam" id="PF19457">
    <property type="entry name" value="DUF5994"/>
    <property type="match status" value="1"/>
</dbReference>
<gene>
    <name evidence="1" type="ORF">ORI27_25055</name>
</gene>